<keyword evidence="6" id="KW-0067">ATP-binding</keyword>
<evidence type="ECO:0000256" key="4">
    <source>
        <dbReference type="ARBA" id="ARBA00022695"/>
    </source>
</evidence>
<reference evidence="10 11" key="1">
    <citation type="submission" date="2022-12" db="EMBL/GenBank/DDBJ databases">
        <title>Metagenome assembled genome from gulf of manar.</title>
        <authorList>
            <person name="Kohli P."/>
            <person name="Pk S."/>
            <person name="Venkata Ramana C."/>
            <person name="Sasikala C."/>
        </authorList>
    </citation>
    <scope>NUCLEOTIDE SEQUENCE [LARGE SCALE GENOMIC DNA]</scope>
    <source>
        <strain evidence="10">JB008</strain>
    </source>
</reference>
<dbReference type="GO" id="GO:0008878">
    <property type="term" value="F:glucose-1-phosphate adenylyltransferase activity"/>
    <property type="evidence" value="ECO:0007669"/>
    <property type="project" value="UniProtKB-UniRule"/>
</dbReference>
<gene>
    <name evidence="10" type="ORF">PQJ61_10175</name>
</gene>
<dbReference type="PROSITE" id="PS00808">
    <property type="entry name" value="ADP_GLC_PYROPHOSPH_1"/>
    <property type="match status" value="1"/>
</dbReference>
<dbReference type="SUPFAM" id="SSF51161">
    <property type="entry name" value="Trimeric LpxA-like enzymes"/>
    <property type="match status" value="1"/>
</dbReference>
<comment type="caution">
    <text evidence="10">The sequence shown here is derived from an EMBL/GenBank/DDBJ whole genome shotgun (WGS) entry which is preliminary data.</text>
</comment>
<dbReference type="Pfam" id="PF00483">
    <property type="entry name" value="NTP_transferase"/>
    <property type="match status" value="1"/>
</dbReference>
<dbReference type="EC" id="2.7.7.27" evidence="8"/>
<dbReference type="Pfam" id="PF25247">
    <property type="entry name" value="LbH_GLGC"/>
    <property type="match status" value="1"/>
</dbReference>
<dbReference type="GO" id="GO:0005978">
    <property type="term" value="P:glycogen biosynthetic process"/>
    <property type="evidence" value="ECO:0007669"/>
    <property type="project" value="UniProtKB-UniRule"/>
</dbReference>
<dbReference type="InterPro" id="IPR005836">
    <property type="entry name" value="ADP_Glu_pyroP_CS"/>
</dbReference>
<dbReference type="Gene3D" id="3.90.550.10">
    <property type="entry name" value="Spore Coat Polysaccharide Biosynthesis Protein SpsA, Chain A"/>
    <property type="match status" value="1"/>
</dbReference>
<dbReference type="PROSITE" id="PS00809">
    <property type="entry name" value="ADP_GLC_PYROPHOSPH_2"/>
    <property type="match status" value="1"/>
</dbReference>
<sequence>MDKVLSIILGGGKGTRLYPLTADRAKPAVPFGGKSRLIDIAISNCINSGLKKIYILTQFESASLNFHISNSFQFDGFSGGFVQILAASQKAAQSGWYEGTADAVRKNLKNFTKHNPEYYMILSGDQLYSMDLAEFLKEHKQSGADITIASTPVSRQDANQLGILKIDDKKRIEAFLEKPGPDMNIDELKIPESSEYQSRRHDDGRKEYLASMGIYLFSASAMEECLDCESTDFGKEIIPESIKTKKVNAYVYKGYWEDIGTIKNFYEANLNLASAQPKFNLYDEQAPVYTHRRNLPPSKINSCVFKHSLAAEGSIITDAYINYSIVGIRTIINEGASLDGVYCMGSDFYESDKQREINRANNIPDIGIGRSAVIRQAIIDKNARIGANCRIGIDQNNREDGDYGNFHIVDGIIIIHKDAIITDGTVI</sequence>
<comment type="similarity">
    <text evidence="1">Belongs to the bacterial/plant glucose-1-phosphate adenylyltransferase family.</text>
</comment>
<dbReference type="InterPro" id="IPR011004">
    <property type="entry name" value="Trimer_LpxA-like_sf"/>
</dbReference>
<dbReference type="EMBL" id="JAQQAL010000022">
    <property type="protein sequence ID" value="MDC7227116.1"/>
    <property type="molecule type" value="Genomic_DNA"/>
</dbReference>
<name>A0AAJ1MKS7_9SPIO</name>
<dbReference type="AlphaFoldDB" id="A0AAJ1MKS7"/>
<dbReference type="GO" id="GO:0005524">
    <property type="term" value="F:ATP binding"/>
    <property type="evidence" value="ECO:0007669"/>
    <property type="project" value="UniProtKB-KW"/>
</dbReference>
<keyword evidence="3 10" id="KW-0808">Transferase</keyword>
<accession>A0AAJ1MKS7</accession>
<evidence type="ECO:0000313" key="10">
    <source>
        <dbReference type="EMBL" id="MDC7227116.1"/>
    </source>
</evidence>
<dbReference type="NCBIfam" id="TIGR02091">
    <property type="entry name" value="glgC"/>
    <property type="match status" value="1"/>
</dbReference>
<dbReference type="PANTHER" id="PTHR43523">
    <property type="entry name" value="GLUCOSE-1-PHOSPHATE ADENYLYLTRANSFERASE-RELATED"/>
    <property type="match status" value="1"/>
</dbReference>
<dbReference type="InterPro" id="IPR029044">
    <property type="entry name" value="Nucleotide-diphossugar_trans"/>
</dbReference>
<evidence type="ECO:0000313" key="11">
    <source>
        <dbReference type="Proteomes" id="UP001221217"/>
    </source>
</evidence>
<evidence type="ECO:0000256" key="2">
    <source>
        <dbReference type="ARBA" id="ARBA00022600"/>
    </source>
</evidence>
<dbReference type="CDD" id="cd02508">
    <property type="entry name" value="ADP_Glucose_PP"/>
    <property type="match status" value="1"/>
</dbReference>
<dbReference type="InterPro" id="IPR011831">
    <property type="entry name" value="ADP-Glc_PPase"/>
</dbReference>
<dbReference type="SUPFAM" id="SSF53448">
    <property type="entry name" value="Nucleotide-diphospho-sugar transferases"/>
    <property type="match status" value="1"/>
</dbReference>
<dbReference type="Gene3D" id="2.160.10.10">
    <property type="entry name" value="Hexapeptide repeat proteins"/>
    <property type="match status" value="1"/>
</dbReference>
<keyword evidence="5" id="KW-0547">Nucleotide-binding</keyword>
<keyword evidence="7" id="KW-0119">Carbohydrate metabolism</keyword>
<dbReference type="Proteomes" id="UP001221217">
    <property type="component" value="Unassembled WGS sequence"/>
</dbReference>
<evidence type="ECO:0000256" key="1">
    <source>
        <dbReference type="ARBA" id="ARBA00010443"/>
    </source>
</evidence>
<evidence type="ECO:0000259" key="9">
    <source>
        <dbReference type="Pfam" id="PF00483"/>
    </source>
</evidence>
<dbReference type="InterPro" id="IPR005835">
    <property type="entry name" value="NTP_transferase_dom"/>
</dbReference>
<organism evidence="10 11">
    <name type="scientific">Candidatus Thalassospirochaeta sargassi</name>
    <dbReference type="NCBI Taxonomy" id="3119039"/>
    <lineage>
        <taxon>Bacteria</taxon>
        <taxon>Pseudomonadati</taxon>
        <taxon>Spirochaetota</taxon>
        <taxon>Spirochaetia</taxon>
        <taxon>Spirochaetales</taxon>
        <taxon>Spirochaetaceae</taxon>
        <taxon>Candidatus Thalassospirochaeta</taxon>
    </lineage>
</organism>
<evidence type="ECO:0000256" key="8">
    <source>
        <dbReference type="NCBIfam" id="TIGR02091"/>
    </source>
</evidence>
<evidence type="ECO:0000256" key="6">
    <source>
        <dbReference type="ARBA" id="ARBA00022840"/>
    </source>
</evidence>
<dbReference type="PANTHER" id="PTHR43523:SF12">
    <property type="entry name" value="GLUCOSE-1-PHOSPHATE ADENYLYLTRANSFERASE LARGE SUBUNIT 1, CHLOROPLASTIC-RELATED"/>
    <property type="match status" value="1"/>
</dbReference>
<keyword evidence="2" id="KW-0321">Glycogen metabolism</keyword>
<protein>
    <recommendedName>
        <fullName evidence="8">Glucose-1-phosphate adenylyltransferase</fullName>
        <ecNumber evidence="8">2.7.7.27</ecNumber>
    </recommendedName>
</protein>
<feature type="domain" description="Nucleotidyl transferase" evidence="9">
    <location>
        <begin position="6"/>
        <end position="273"/>
    </location>
</feature>
<keyword evidence="4 10" id="KW-0548">Nucleotidyltransferase</keyword>
<evidence type="ECO:0000256" key="5">
    <source>
        <dbReference type="ARBA" id="ARBA00022741"/>
    </source>
</evidence>
<proteinExistence type="inferred from homology"/>
<evidence type="ECO:0000256" key="7">
    <source>
        <dbReference type="ARBA" id="ARBA00023277"/>
    </source>
</evidence>
<evidence type="ECO:0000256" key="3">
    <source>
        <dbReference type="ARBA" id="ARBA00022679"/>
    </source>
</evidence>
<dbReference type="NCBIfam" id="NF002772">
    <property type="entry name" value="PRK02862.1"/>
    <property type="match status" value="1"/>
</dbReference>